<proteinExistence type="predicted"/>
<dbReference type="GO" id="GO:0010045">
    <property type="term" value="P:response to nickel cation"/>
    <property type="evidence" value="ECO:0007669"/>
    <property type="project" value="TreeGrafter"/>
</dbReference>
<dbReference type="PANTHER" id="PTHR40659:SF1">
    <property type="entry name" value="NICKEL_COBALT EFFLUX SYSTEM RCNA"/>
    <property type="match status" value="1"/>
</dbReference>
<dbReference type="GO" id="GO:0046583">
    <property type="term" value="F:monoatomic cation efflux transmembrane transporter activity"/>
    <property type="evidence" value="ECO:0007669"/>
    <property type="project" value="TreeGrafter"/>
</dbReference>
<evidence type="ECO:0000256" key="3">
    <source>
        <dbReference type="SAM" id="SignalP"/>
    </source>
</evidence>
<sequence length="431" mass="44339">MRSLRTGVLLLQAAVPALLFGSAGTAQAHPFGTPPVVRVEAAGPSAVDATWSAQQDDVAVLRKSSGGDVTGYLRAHIVVRQDGSPCPADRVDGMTLHFSCPHPVDRITLTVTALTDTDAAYRTLSVTDAGSGGLHTAKEPTRTLALKSDARADSGSPGGSWTSDLSSLLDRGVALWTALLVAAAVGALHACAPGHGKSLAAGYLVGGRGRPRDAVWLGGVVAVMHTLSVTVLAIGWWLAAKKAPDMEALTEWLQLAAALVVAGVGAGLLRRNLRHRGHHHAHRHEHGQEHGQEHGHGHSPDGHDASGHGHGHSHEIPDAPSLLTWRGLVLLGASGGLLPSPSAFLVLLTGLLTGKVGFALAMVASFGAGMALTLTGVGLIVLRGRDALLDRVSRSSLLRTWTPRIPLFAASAVVAGGTVASALAAVRLLAP</sequence>
<evidence type="ECO:0000256" key="1">
    <source>
        <dbReference type="SAM" id="MobiDB-lite"/>
    </source>
</evidence>
<dbReference type="InterPro" id="IPR051224">
    <property type="entry name" value="NiCoT_RcnA"/>
</dbReference>
<dbReference type="GO" id="GO:0015099">
    <property type="term" value="F:nickel cation transmembrane transporter activity"/>
    <property type="evidence" value="ECO:0007669"/>
    <property type="project" value="TreeGrafter"/>
</dbReference>
<evidence type="ECO:0000313" key="5">
    <source>
        <dbReference type="Proteomes" id="UP000181909"/>
    </source>
</evidence>
<evidence type="ECO:0000313" key="4">
    <source>
        <dbReference type="EMBL" id="SFY00507.1"/>
    </source>
</evidence>
<dbReference type="STRING" id="1893.SAMN02787144_100976"/>
<keyword evidence="2" id="KW-0812">Transmembrane</keyword>
<feature type="compositionally biased region" description="Basic residues" evidence="1">
    <location>
        <begin position="276"/>
        <end position="285"/>
    </location>
</feature>
<feature type="transmembrane region" description="Helical" evidence="2">
    <location>
        <begin position="358"/>
        <end position="384"/>
    </location>
</feature>
<dbReference type="GO" id="GO:0006824">
    <property type="term" value="P:cobalt ion transport"/>
    <property type="evidence" value="ECO:0007669"/>
    <property type="project" value="UniProtKB-KW"/>
</dbReference>
<feature type="compositionally biased region" description="Basic and acidic residues" evidence="1">
    <location>
        <begin position="286"/>
        <end position="315"/>
    </location>
</feature>
<dbReference type="GO" id="GO:0032025">
    <property type="term" value="P:response to cobalt ion"/>
    <property type="evidence" value="ECO:0007669"/>
    <property type="project" value="TreeGrafter"/>
</dbReference>
<dbReference type="Proteomes" id="UP000181909">
    <property type="component" value="Unassembled WGS sequence"/>
</dbReference>
<keyword evidence="2" id="KW-1133">Transmembrane helix</keyword>
<feature type="transmembrane region" description="Helical" evidence="2">
    <location>
        <begin position="252"/>
        <end position="269"/>
    </location>
</feature>
<dbReference type="PANTHER" id="PTHR40659">
    <property type="entry name" value="NICKEL/COBALT EFFLUX SYSTEM RCNA"/>
    <property type="match status" value="1"/>
</dbReference>
<feature type="region of interest" description="Disordered" evidence="1">
    <location>
        <begin position="276"/>
        <end position="315"/>
    </location>
</feature>
<keyword evidence="2" id="KW-0472">Membrane</keyword>
<dbReference type="EMBL" id="FPJO01000009">
    <property type="protein sequence ID" value="SFY00507.1"/>
    <property type="molecule type" value="Genomic_DNA"/>
</dbReference>
<dbReference type="RefSeq" id="WP_072486115.1">
    <property type="nucleotide sequence ID" value="NZ_CP108276.1"/>
</dbReference>
<name>A0A1K2BPL5_STRAR</name>
<organism evidence="4 5">
    <name type="scientific">Streptomyces atratus</name>
    <dbReference type="NCBI Taxonomy" id="1893"/>
    <lineage>
        <taxon>Bacteria</taxon>
        <taxon>Bacillati</taxon>
        <taxon>Actinomycetota</taxon>
        <taxon>Actinomycetes</taxon>
        <taxon>Kitasatosporales</taxon>
        <taxon>Streptomycetaceae</taxon>
        <taxon>Streptomyces</taxon>
    </lineage>
</organism>
<keyword evidence="3" id="KW-0732">Signal</keyword>
<gene>
    <name evidence="4" type="ORF">SAMN02787144_100976</name>
</gene>
<feature type="signal peptide" evidence="3">
    <location>
        <begin position="1"/>
        <end position="28"/>
    </location>
</feature>
<feature type="transmembrane region" description="Helical" evidence="2">
    <location>
        <begin position="173"/>
        <end position="193"/>
    </location>
</feature>
<feature type="transmembrane region" description="Helical" evidence="2">
    <location>
        <begin position="214"/>
        <end position="240"/>
    </location>
</feature>
<dbReference type="GO" id="GO:0005886">
    <property type="term" value="C:plasma membrane"/>
    <property type="evidence" value="ECO:0007669"/>
    <property type="project" value="UniProtKB-SubCell"/>
</dbReference>
<feature type="chain" id="PRO_5012476189" evidence="3">
    <location>
        <begin position="29"/>
        <end position="431"/>
    </location>
</feature>
<reference evidence="4 5" key="1">
    <citation type="submission" date="2016-11" db="EMBL/GenBank/DDBJ databases">
        <authorList>
            <person name="Jaros S."/>
            <person name="Januszkiewicz K."/>
            <person name="Wedrychowicz H."/>
        </authorList>
    </citation>
    <scope>NUCLEOTIDE SEQUENCE [LARGE SCALE GENOMIC DNA]</scope>
    <source>
        <strain evidence="4 5">OK807</strain>
    </source>
</reference>
<feature type="transmembrane region" description="Helical" evidence="2">
    <location>
        <begin position="328"/>
        <end position="352"/>
    </location>
</feature>
<evidence type="ECO:0000256" key="2">
    <source>
        <dbReference type="SAM" id="Phobius"/>
    </source>
</evidence>
<feature type="transmembrane region" description="Helical" evidence="2">
    <location>
        <begin position="405"/>
        <end position="430"/>
    </location>
</feature>
<protein>
    <submittedName>
        <fullName evidence="4">ABC-type nickel/cobalt efflux system, permease component RcnA</fullName>
    </submittedName>
</protein>
<accession>A0A1K2BPL5</accession>
<dbReference type="AlphaFoldDB" id="A0A1K2BPL5"/>